<reference evidence="2" key="1">
    <citation type="submission" date="2023-03" db="EMBL/GenBank/DDBJ databases">
        <title>Andean soil-derived lignocellulolytic bacterial consortium as a source of novel taxa and putative plastic-active enzymes.</title>
        <authorList>
            <person name="Diaz-Garcia L."/>
            <person name="Chuvochina M."/>
            <person name="Feuerriegel G."/>
            <person name="Bunk B."/>
            <person name="Sproer C."/>
            <person name="Streit W.R."/>
            <person name="Rodriguez L.M."/>
            <person name="Overmann J."/>
            <person name="Jimenez D.J."/>
        </authorList>
    </citation>
    <scope>NUCLEOTIDE SEQUENCE</scope>
    <source>
        <strain evidence="2">MAG 7</strain>
    </source>
</reference>
<sequence>MGTIEGIQGWILHVSVIPAQMEALLTLLLPVLQQCRVTFKIVRNIEVLTKIQDGDMGGKKIGKSIKIYPGSIDLLQTFAAQLVTLTAAFRGPAALTDFYLGGSVYARFGAYNPIVQQDQYGQVYNCIQHPNGQLVEDVPHMPAAIPWEMEMPFGRLPGADPQAGIDAINQSLQITGVLKEAVRGSVFEGYYTTTQGEAPIHCVVKQGCHDVWVDEIGKDMTDRMLWQQKLHDLLQHKVKLPKVLGAFTLNRDRFLILEFIDGRLMKDELAAINTDQVSWPFLNIAARKKILTLLLSVAEVVALLHQEGIVHRDVTPGNFILCPDQTICLIDIELAYSIPSQEPAVPYRTGTEGFRSGEQLKNITPTLAEDVFALGATILFAVTGFHPTNFDYKQPASFRAALTHIIQDQSLAQLVASCMHVAPARRPATREVITALQHVYHQLEGPVAVPFTLGLQPAGWTKNSIREVIQKAIDGLAASPTTIVKELWCAPQQMEVNQMQPMVAPSVRFYDGILGVIHALARAKSAGYDLSAVMPAISAGWQYVVTALENTLPRTPVGLLRGAAGVAYTLAACFKARLMEPDDHLHTLLTRCLSLDIADPTLGQGLAGQGLALLAIKPWVAPGFYQDRLQQITAQVINGQVEPGVWMQENKEDKMIRYDGWWTGNAGIIGFLLECPQTEQPSGVEAICQVAIDQLLKNTAPQQQQMKAVGFGECWRMVQFRDAYVGRVKVLALAYQLLKDQYYKHMLLEAVLALPPGYIGENFSLENGTPGILQLLIDGYQIDRTPVLAASIRSQLNYLMALRRTQNEHAYWGHHKHLIYPGLYNGTAGVITTLLNYELTL</sequence>
<dbReference type="SUPFAM" id="SSF158745">
    <property type="entry name" value="LanC-like"/>
    <property type="match status" value="1"/>
</dbReference>
<dbReference type="Pfam" id="PF00069">
    <property type="entry name" value="Pkinase"/>
    <property type="match status" value="1"/>
</dbReference>
<dbReference type="InterPro" id="IPR057929">
    <property type="entry name" value="RamC_N"/>
</dbReference>
<dbReference type="PROSITE" id="PS50011">
    <property type="entry name" value="PROTEIN_KINASE_DOM"/>
    <property type="match status" value="1"/>
</dbReference>
<dbReference type="SUPFAM" id="SSF56112">
    <property type="entry name" value="Protein kinase-like (PK-like)"/>
    <property type="match status" value="1"/>
</dbReference>
<dbReference type="SMART" id="SM01260">
    <property type="entry name" value="LANC_like"/>
    <property type="match status" value="1"/>
</dbReference>
<dbReference type="Pfam" id="PF05147">
    <property type="entry name" value="LANC_like"/>
    <property type="match status" value="1"/>
</dbReference>
<dbReference type="InterPro" id="IPR008266">
    <property type="entry name" value="Tyr_kinase_AS"/>
</dbReference>
<dbReference type="AlphaFoldDB" id="A0AAJ5WVA1"/>
<dbReference type="GO" id="GO:0031179">
    <property type="term" value="P:peptide modification"/>
    <property type="evidence" value="ECO:0007669"/>
    <property type="project" value="InterPro"/>
</dbReference>
<dbReference type="Proteomes" id="UP001220610">
    <property type="component" value="Chromosome"/>
</dbReference>
<gene>
    <name evidence="2" type="ORF">P0Y53_09910</name>
</gene>
<feature type="domain" description="Protein kinase" evidence="1">
    <location>
        <begin position="172"/>
        <end position="441"/>
    </location>
</feature>
<evidence type="ECO:0000259" key="1">
    <source>
        <dbReference type="PROSITE" id="PS50011"/>
    </source>
</evidence>
<dbReference type="InterPro" id="IPR012341">
    <property type="entry name" value="6hp_glycosidase-like_sf"/>
</dbReference>
<dbReference type="SMART" id="SM00220">
    <property type="entry name" value="S_TKc"/>
    <property type="match status" value="1"/>
</dbReference>
<dbReference type="PROSITE" id="PS00109">
    <property type="entry name" value="PROTEIN_KINASE_TYR"/>
    <property type="match status" value="1"/>
</dbReference>
<dbReference type="Gene3D" id="1.10.510.10">
    <property type="entry name" value="Transferase(Phosphotransferase) domain 1"/>
    <property type="match status" value="1"/>
</dbReference>
<dbReference type="Pfam" id="PF25816">
    <property type="entry name" value="RamC_N"/>
    <property type="match status" value="1"/>
</dbReference>
<keyword evidence="2" id="KW-0418">Kinase</keyword>
<evidence type="ECO:0000313" key="2">
    <source>
        <dbReference type="EMBL" id="WEK37816.1"/>
    </source>
</evidence>
<dbReference type="InterPro" id="IPR007822">
    <property type="entry name" value="LANC-like"/>
</dbReference>
<organism evidence="2 3">
    <name type="scientific">Candidatus Pseudobacter hemicellulosilyticus</name>
    <dbReference type="NCBI Taxonomy" id="3121375"/>
    <lineage>
        <taxon>Bacteria</taxon>
        <taxon>Pseudomonadati</taxon>
        <taxon>Bacteroidota</taxon>
        <taxon>Chitinophagia</taxon>
        <taxon>Chitinophagales</taxon>
        <taxon>Chitinophagaceae</taxon>
        <taxon>Pseudobacter</taxon>
    </lineage>
</organism>
<proteinExistence type="predicted"/>
<dbReference type="PANTHER" id="PTHR44167">
    <property type="entry name" value="OVARIAN-SPECIFIC SERINE/THREONINE-PROTEIN KINASE LOK-RELATED"/>
    <property type="match status" value="1"/>
</dbReference>
<evidence type="ECO:0000313" key="3">
    <source>
        <dbReference type="Proteomes" id="UP001220610"/>
    </source>
</evidence>
<dbReference type="InterPro" id="IPR000719">
    <property type="entry name" value="Prot_kinase_dom"/>
</dbReference>
<dbReference type="GO" id="GO:0004674">
    <property type="term" value="F:protein serine/threonine kinase activity"/>
    <property type="evidence" value="ECO:0007669"/>
    <property type="project" value="TreeGrafter"/>
</dbReference>
<dbReference type="EMBL" id="CP119311">
    <property type="protein sequence ID" value="WEK37816.1"/>
    <property type="molecule type" value="Genomic_DNA"/>
</dbReference>
<dbReference type="GO" id="GO:0005524">
    <property type="term" value="F:ATP binding"/>
    <property type="evidence" value="ECO:0007669"/>
    <property type="project" value="InterPro"/>
</dbReference>
<accession>A0AAJ5WVA1</accession>
<dbReference type="InterPro" id="IPR011009">
    <property type="entry name" value="Kinase-like_dom_sf"/>
</dbReference>
<dbReference type="GO" id="GO:0005975">
    <property type="term" value="P:carbohydrate metabolic process"/>
    <property type="evidence" value="ECO:0007669"/>
    <property type="project" value="InterPro"/>
</dbReference>
<protein>
    <submittedName>
        <fullName evidence="2">Protein kinase</fullName>
    </submittedName>
</protein>
<name>A0AAJ5WVA1_9BACT</name>
<dbReference type="PANTHER" id="PTHR44167:SF24">
    <property type="entry name" value="SERINE_THREONINE-PROTEIN KINASE CHK2"/>
    <property type="match status" value="1"/>
</dbReference>
<keyword evidence="2" id="KW-0808">Transferase</keyword>
<dbReference type="Gene3D" id="1.50.10.10">
    <property type="match status" value="1"/>
</dbReference>